<gene>
    <name evidence="6" type="ORF">SLUN_35725</name>
</gene>
<evidence type="ECO:0000256" key="1">
    <source>
        <dbReference type="ARBA" id="ARBA00008467"/>
    </source>
</evidence>
<evidence type="ECO:0000259" key="5">
    <source>
        <dbReference type="PROSITE" id="PS52004"/>
    </source>
</evidence>
<dbReference type="OrthoDB" id="4298780at2"/>
<reference evidence="6 7" key="1">
    <citation type="submission" date="2018-01" db="EMBL/GenBank/DDBJ databases">
        <title>Complete genome sequence of Streptomyces lunaelactis MM109T, a Ferroverdin A producer isolated from cave moonmilk deposits.</title>
        <authorList>
            <person name="Naome A."/>
            <person name="Martinet L."/>
            <person name="Maciejewska M."/>
            <person name="Anderssen S."/>
            <person name="Adam D."/>
            <person name="Tenconi E."/>
            <person name="Deflandre B."/>
            <person name="Arguelles-Arias A."/>
            <person name="Calusinska M."/>
            <person name="Copieters W."/>
            <person name="Karim L."/>
            <person name="Hanikenne M."/>
            <person name="Baurain D."/>
            <person name="van Wezel G."/>
            <person name="Smargiasso N."/>
            <person name="de Pauw E."/>
            <person name="Delfosse P."/>
            <person name="Rigali S."/>
        </authorList>
    </citation>
    <scope>NUCLEOTIDE SEQUENCE [LARGE SCALE GENOMIC DNA]</scope>
    <source>
        <strain evidence="6 7">MM109</strain>
    </source>
</reference>
<dbReference type="SMART" id="SM00825">
    <property type="entry name" value="PKS_KS"/>
    <property type="match status" value="1"/>
</dbReference>
<keyword evidence="2 4" id="KW-0808">Transferase</keyword>
<dbReference type="Pfam" id="PF00109">
    <property type="entry name" value="ketoacyl-synt"/>
    <property type="match status" value="1"/>
</dbReference>
<organism evidence="6 7">
    <name type="scientific">Streptomyces lunaelactis</name>
    <dbReference type="NCBI Taxonomy" id="1535768"/>
    <lineage>
        <taxon>Bacteria</taxon>
        <taxon>Bacillati</taxon>
        <taxon>Actinomycetota</taxon>
        <taxon>Actinomycetes</taxon>
        <taxon>Kitasatosporales</taxon>
        <taxon>Streptomycetaceae</taxon>
        <taxon>Streptomyces</taxon>
    </lineage>
</organism>
<dbReference type="GO" id="GO:0004315">
    <property type="term" value="F:3-oxoacyl-[acyl-carrier-protein] synthase activity"/>
    <property type="evidence" value="ECO:0007669"/>
    <property type="project" value="InterPro"/>
</dbReference>
<dbReference type="InterPro" id="IPR018201">
    <property type="entry name" value="Ketoacyl_synth_AS"/>
</dbReference>
<dbReference type="PANTHER" id="PTHR11712">
    <property type="entry name" value="POLYKETIDE SYNTHASE-RELATED"/>
    <property type="match status" value="1"/>
</dbReference>
<proteinExistence type="inferred from homology"/>
<dbReference type="GeneID" id="55660602"/>
<name>A0A2R4TCD7_9ACTN</name>
<accession>A0A2R4TCD7</accession>
<feature type="domain" description="Ketosynthase family 3 (KS3)" evidence="5">
    <location>
        <begin position="16"/>
        <end position="443"/>
    </location>
</feature>
<keyword evidence="7" id="KW-1185">Reference proteome</keyword>
<dbReference type="Gene3D" id="3.40.47.10">
    <property type="match status" value="1"/>
</dbReference>
<sequence>MSSRATATRASSGASARDVVVTGMGFCLPGDGRPVFTAEEVWDIASHGRSCLLRDGVYHGPVHLSDAMFEERLPEFPGVFARHFTAAHRFGLVSLAEACVDAELNPYAGDLTTAAILAGRGGVDAQVGSYQAVLRADPETISALEAMDLFIGTELAVSPSDVALVQGAVTRSTGPCYTVSCGCASSAVQLGNARHMIADGVVDIAVVTGVDVFNVGLVRNAQRLLRVAQQANASIRSAGKPALLPSFDRLMRPYDRRADCVNYGEGSVTLILESRDHAHRRGAHAYGRILAQATTRDGLANPLASDESGMGLVAAVRACLGDRWSIEQVPYIHGGSDGDAVVTAFEVNAVRHLYGPAAAGLLMTSQEGCFGHNGAPAGCLGVALTLLMMERGEVCPTANCEQPADGLIFDPVPGVRTRSLDFHYALNFTYQIGGVKSAVLLGSLDAAQRR</sequence>
<dbReference type="InterPro" id="IPR014031">
    <property type="entry name" value="Ketoacyl_synth_C"/>
</dbReference>
<keyword evidence="3" id="KW-0012">Acyltransferase</keyword>
<dbReference type="InterPro" id="IPR014030">
    <property type="entry name" value="Ketoacyl_synth_N"/>
</dbReference>
<dbReference type="KEGG" id="slk:SLUN_35725"/>
<dbReference type="PANTHER" id="PTHR11712:SF347">
    <property type="entry name" value="BETA KETOACYL-ACYL CARRIER PROTEIN SYNTHASE"/>
    <property type="match status" value="1"/>
</dbReference>
<comment type="similarity">
    <text evidence="1 4">Belongs to the thiolase-like superfamily. Beta-ketoacyl-ACP synthases family.</text>
</comment>
<dbReference type="Pfam" id="PF02801">
    <property type="entry name" value="Ketoacyl-synt_C"/>
    <property type="match status" value="1"/>
</dbReference>
<dbReference type="InterPro" id="IPR020841">
    <property type="entry name" value="PKS_Beta-ketoAc_synthase_dom"/>
</dbReference>
<protein>
    <submittedName>
        <fullName evidence="6">Ketoacyl synthase</fullName>
    </submittedName>
</protein>
<evidence type="ECO:0000256" key="4">
    <source>
        <dbReference type="RuleBase" id="RU003694"/>
    </source>
</evidence>
<dbReference type="AlphaFoldDB" id="A0A2R4TCD7"/>
<dbReference type="InterPro" id="IPR016039">
    <property type="entry name" value="Thiolase-like"/>
</dbReference>
<dbReference type="InterPro" id="IPR000794">
    <property type="entry name" value="Beta-ketoacyl_synthase"/>
</dbReference>
<dbReference type="PROSITE" id="PS00606">
    <property type="entry name" value="KS3_1"/>
    <property type="match status" value="1"/>
</dbReference>
<evidence type="ECO:0000313" key="7">
    <source>
        <dbReference type="Proteomes" id="UP000244201"/>
    </source>
</evidence>
<dbReference type="RefSeq" id="WP_108154041.1">
    <property type="nucleotide sequence ID" value="NZ_CP026304.1"/>
</dbReference>
<dbReference type="SUPFAM" id="SSF53901">
    <property type="entry name" value="Thiolase-like"/>
    <property type="match status" value="2"/>
</dbReference>
<dbReference type="Proteomes" id="UP000244201">
    <property type="component" value="Chromosome"/>
</dbReference>
<evidence type="ECO:0000313" key="6">
    <source>
        <dbReference type="EMBL" id="AVZ76751.1"/>
    </source>
</evidence>
<evidence type="ECO:0000256" key="2">
    <source>
        <dbReference type="ARBA" id="ARBA00022679"/>
    </source>
</evidence>
<dbReference type="GO" id="GO:0006633">
    <property type="term" value="P:fatty acid biosynthetic process"/>
    <property type="evidence" value="ECO:0007669"/>
    <property type="project" value="InterPro"/>
</dbReference>
<dbReference type="PROSITE" id="PS52004">
    <property type="entry name" value="KS3_2"/>
    <property type="match status" value="1"/>
</dbReference>
<evidence type="ECO:0000256" key="3">
    <source>
        <dbReference type="ARBA" id="ARBA00023315"/>
    </source>
</evidence>
<dbReference type="EMBL" id="CP026304">
    <property type="protein sequence ID" value="AVZ76751.1"/>
    <property type="molecule type" value="Genomic_DNA"/>
</dbReference>